<keyword evidence="2" id="KW-0677">Repeat</keyword>
<feature type="repeat" description="WD" evidence="3">
    <location>
        <begin position="122"/>
        <end position="163"/>
    </location>
</feature>
<dbReference type="InterPro" id="IPR001680">
    <property type="entry name" value="WD40_rpt"/>
</dbReference>
<organism evidence="7 8">
    <name type="scientific">Dictyobacter alpinus</name>
    <dbReference type="NCBI Taxonomy" id="2014873"/>
    <lineage>
        <taxon>Bacteria</taxon>
        <taxon>Bacillati</taxon>
        <taxon>Chloroflexota</taxon>
        <taxon>Ktedonobacteria</taxon>
        <taxon>Ktedonobacterales</taxon>
        <taxon>Dictyobacteraceae</taxon>
        <taxon>Dictyobacter</taxon>
    </lineage>
</organism>
<feature type="repeat" description="WD" evidence="3">
    <location>
        <begin position="216"/>
        <end position="248"/>
    </location>
</feature>
<dbReference type="PANTHER" id="PTHR19848">
    <property type="entry name" value="WD40 REPEAT PROTEIN"/>
    <property type="match status" value="1"/>
</dbReference>
<evidence type="ECO:0000313" key="7">
    <source>
        <dbReference type="EMBL" id="GCE28746.1"/>
    </source>
</evidence>
<feature type="domain" description="Anaphase-promoting complex subunit 4-like WD40" evidence="6">
    <location>
        <begin position="126"/>
        <end position="180"/>
    </location>
</feature>
<dbReference type="RefSeq" id="WP_126628927.1">
    <property type="nucleotide sequence ID" value="NZ_BIFT01000001.1"/>
</dbReference>
<keyword evidence="5" id="KW-1133">Transmembrane helix</keyword>
<feature type="compositionally biased region" description="Low complexity" evidence="4">
    <location>
        <begin position="1"/>
        <end position="21"/>
    </location>
</feature>
<evidence type="ECO:0000256" key="1">
    <source>
        <dbReference type="ARBA" id="ARBA00022574"/>
    </source>
</evidence>
<feature type="transmembrane region" description="Helical" evidence="5">
    <location>
        <begin position="35"/>
        <end position="56"/>
    </location>
</feature>
<gene>
    <name evidence="7" type="ORF">KDA_42300</name>
</gene>
<dbReference type="SUPFAM" id="SSF50978">
    <property type="entry name" value="WD40 repeat-like"/>
    <property type="match status" value="1"/>
</dbReference>
<keyword evidence="5" id="KW-0472">Membrane</keyword>
<dbReference type="PROSITE" id="PS00678">
    <property type="entry name" value="WD_REPEATS_1"/>
    <property type="match status" value="1"/>
</dbReference>
<keyword evidence="8" id="KW-1185">Reference proteome</keyword>
<evidence type="ECO:0000259" key="6">
    <source>
        <dbReference type="Pfam" id="PF12894"/>
    </source>
</evidence>
<dbReference type="Proteomes" id="UP000287171">
    <property type="component" value="Unassembled WGS sequence"/>
</dbReference>
<dbReference type="Pfam" id="PF00400">
    <property type="entry name" value="WD40"/>
    <property type="match status" value="3"/>
</dbReference>
<evidence type="ECO:0000256" key="2">
    <source>
        <dbReference type="ARBA" id="ARBA00022737"/>
    </source>
</evidence>
<name>A0A402BBQ2_9CHLR</name>
<comment type="caution">
    <text evidence="7">The sequence shown here is derived from an EMBL/GenBank/DDBJ whole genome shotgun (WGS) entry which is preliminary data.</text>
</comment>
<protein>
    <recommendedName>
        <fullName evidence="6">Anaphase-promoting complex subunit 4-like WD40 domain-containing protein</fullName>
    </recommendedName>
</protein>
<dbReference type="InterPro" id="IPR024977">
    <property type="entry name" value="Apc4-like_WD40_dom"/>
</dbReference>
<feature type="repeat" description="WD" evidence="3">
    <location>
        <begin position="351"/>
        <end position="386"/>
    </location>
</feature>
<dbReference type="PANTHER" id="PTHR19848:SF8">
    <property type="entry name" value="F-BOX AND WD REPEAT DOMAIN CONTAINING 7"/>
    <property type="match status" value="1"/>
</dbReference>
<dbReference type="EMBL" id="BIFT01000001">
    <property type="protein sequence ID" value="GCE28746.1"/>
    <property type="molecule type" value="Genomic_DNA"/>
</dbReference>
<evidence type="ECO:0000256" key="4">
    <source>
        <dbReference type="SAM" id="MobiDB-lite"/>
    </source>
</evidence>
<dbReference type="InterPro" id="IPR015943">
    <property type="entry name" value="WD40/YVTN_repeat-like_dom_sf"/>
</dbReference>
<dbReference type="PROSITE" id="PS50082">
    <property type="entry name" value="WD_REPEATS_2"/>
    <property type="match status" value="3"/>
</dbReference>
<feature type="region of interest" description="Disordered" evidence="4">
    <location>
        <begin position="1"/>
        <end position="30"/>
    </location>
</feature>
<keyword evidence="1 3" id="KW-0853">WD repeat</keyword>
<dbReference type="PROSITE" id="PS50294">
    <property type="entry name" value="WD_REPEATS_REGION"/>
    <property type="match status" value="2"/>
</dbReference>
<sequence length="386" mass="42392">MPGQQQQEQPMPSSSPPISAQNSGPGRRKFSRRNVLFGGLATLGGAYIAGSGLWWATRPRSLYIYRGYTVFTPGLQQTADGVNALAWSADGKRIASGRSNEVRVWDAANGTLAYTHWAKPVEYMRAGSVKSVIWSPNGKYLASSTTNERVQVWNAANGADIHTYRPDSWGLNEHVVPITWAPDSQFIASGYWDYLDGLTPSVRVWNALTGQSPLMYSGHTQALSAVAWSPDGKLIASGSEDHTIQVWDPISGDLFFKTDVDSSTIDVLWSADSKRIAYFHGSGPGLRIQDIATGKIVQSLQADRFHTIDTLVKPVWSLDGKYIAVAARTSMFDLPVVYVWDATTGAHIYSYSGHQTRLNAIAWSPDSKRIASSDLDRLVHVWEINA</sequence>
<evidence type="ECO:0000256" key="5">
    <source>
        <dbReference type="SAM" id="Phobius"/>
    </source>
</evidence>
<dbReference type="SMART" id="SM00320">
    <property type="entry name" value="WD40"/>
    <property type="match status" value="5"/>
</dbReference>
<keyword evidence="5" id="KW-0812">Transmembrane</keyword>
<proteinExistence type="predicted"/>
<reference evidence="8" key="1">
    <citation type="submission" date="2018-12" db="EMBL/GenBank/DDBJ databases">
        <title>Tengunoibacter tsumagoiensis gen. nov., sp. nov., Dictyobacter kobayashii sp. nov., D. alpinus sp. nov., and D. joshuensis sp. nov. and description of Dictyobacteraceae fam. nov. within the order Ktedonobacterales isolated from Tengu-no-mugimeshi.</title>
        <authorList>
            <person name="Wang C.M."/>
            <person name="Zheng Y."/>
            <person name="Sakai Y."/>
            <person name="Toyoda A."/>
            <person name="Minakuchi Y."/>
            <person name="Abe K."/>
            <person name="Yokota A."/>
            <person name="Yabe S."/>
        </authorList>
    </citation>
    <scope>NUCLEOTIDE SEQUENCE [LARGE SCALE GENOMIC DNA]</scope>
    <source>
        <strain evidence="8">Uno16</strain>
    </source>
</reference>
<dbReference type="InterPro" id="IPR019775">
    <property type="entry name" value="WD40_repeat_CS"/>
</dbReference>
<dbReference type="Gene3D" id="2.130.10.10">
    <property type="entry name" value="YVTN repeat-like/Quinoprotein amine dehydrogenase"/>
    <property type="match status" value="3"/>
</dbReference>
<dbReference type="InterPro" id="IPR036322">
    <property type="entry name" value="WD40_repeat_dom_sf"/>
</dbReference>
<dbReference type="AlphaFoldDB" id="A0A402BBQ2"/>
<dbReference type="CDD" id="cd00200">
    <property type="entry name" value="WD40"/>
    <property type="match status" value="1"/>
</dbReference>
<dbReference type="OrthoDB" id="5632033at2"/>
<evidence type="ECO:0000256" key="3">
    <source>
        <dbReference type="PROSITE-ProRule" id="PRU00221"/>
    </source>
</evidence>
<evidence type="ECO:0000313" key="8">
    <source>
        <dbReference type="Proteomes" id="UP000287171"/>
    </source>
</evidence>
<dbReference type="Pfam" id="PF12894">
    <property type="entry name" value="ANAPC4_WD40"/>
    <property type="match status" value="1"/>
</dbReference>
<accession>A0A402BBQ2</accession>